<dbReference type="AlphaFoldDB" id="A0A395M010"/>
<evidence type="ECO:0000256" key="1">
    <source>
        <dbReference type="ARBA" id="ARBA00009091"/>
    </source>
</evidence>
<protein>
    <submittedName>
        <fullName evidence="5">OmpH family outer membrane protein</fullName>
    </submittedName>
</protein>
<name>A0A395M010_9BACT</name>
<evidence type="ECO:0000313" key="5">
    <source>
        <dbReference type="EMBL" id="RFM24021.1"/>
    </source>
</evidence>
<dbReference type="SMART" id="SM00935">
    <property type="entry name" value="OmpH"/>
    <property type="match status" value="1"/>
</dbReference>
<evidence type="ECO:0000313" key="6">
    <source>
        <dbReference type="Proteomes" id="UP000266389"/>
    </source>
</evidence>
<feature type="coiled-coil region" evidence="3">
    <location>
        <begin position="46"/>
        <end position="106"/>
    </location>
</feature>
<feature type="signal peptide" evidence="4">
    <location>
        <begin position="1"/>
        <end position="21"/>
    </location>
</feature>
<accession>A0A395M010</accession>
<dbReference type="Proteomes" id="UP000266389">
    <property type="component" value="Unassembled WGS sequence"/>
</dbReference>
<dbReference type="Pfam" id="PF03938">
    <property type="entry name" value="OmpH"/>
    <property type="match status" value="1"/>
</dbReference>
<dbReference type="SUPFAM" id="SSF111384">
    <property type="entry name" value="OmpH-like"/>
    <property type="match status" value="1"/>
</dbReference>
<sequence>MRIILALGILYLCINCNALFAQTTQKIGFIDSQVIIDALPEAQDAKRKLELLSNEWQAEIKRKREHLERLFQDYRAREILYTEEIKKQKQNELLAAEREISEYQNQKFGVNGEYFRRQSELMRPIQDRIFASLKEVATAEGYDFVFDRASDTLLLYANEEHNLTQKVLEKVSGTLRRGSSNLQFGR</sequence>
<dbReference type="EMBL" id="PHFL01000049">
    <property type="protein sequence ID" value="RFM24021.1"/>
    <property type="molecule type" value="Genomic_DNA"/>
</dbReference>
<dbReference type="InterPro" id="IPR024930">
    <property type="entry name" value="Skp_dom_sf"/>
</dbReference>
<gene>
    <name evidence="5" type="ORF">D0433_07940</name>
</gene>
<keyword evidence="2 4" id="KW-0732">Signal</keyword>
<reference evidence="5 6" key="1">
    <citation type="journal article" date="2011" name="ISME J.">
        <title>Community ecology of hot spring cyanobacterial mats: predominant populations and their functional potential.</title>
        <authorList>
            <person name="Klatt C.G."/>
            <person name="Wood J.M."/>
            <person name="Rusch D.B."/>
            <person name="Bateson M.M."/>
            <person name="Hamamura N."/>
            <person name="Heidelberg J.F."/>
            <person name="Grossman A.R."/>
            <person name="Bhaya D."/>
            <person name="Cohan F.M."/>
            <person name="Kuhl M."/>
            <person name="Bryant D.A."/>
            <person name="Ward D.M."/>
        </authorList>
    </citation>
    <scope>NUCLEOTIDE SEQUENCE [LARGE SCALE GENOMIC DNA]</scope>
    <source>
        <strain evidence="5">OS</strain>
    </source>
</reference>
<dbReference type="PANTHER" id="PTHR35089:SF1">
    <property type="entry name" value="CHAPERONE PROTEIN SKP"/>
    <property type="match status" value="1"/>
</dbReference>
<dbReference type="Gene3D" id="3.30.910.20">
    <property type="entry name" value="Skp domain"/>
    <property type="match status" value="1"/>
</dbReference>
<evidence type="ECO:0000256" key="4">
    <source>
        <dbReference type="SAM" id="SignalP"/>
    </source>
</evidence>
<proteinExistence type="inferred from homology"/>
<comment type="caution">
    <text evidence="5">The sequence shown here is derived from an EMBL/GenBank/DDBJ whole genome shotgun (WGS) entry which is preliminary data.</text>
</comment>
<feature type="chain" id="PRO_5017433280" evidence="4">
    <location>
        <begin position="22"/>
        <end position="186"/>
    </location>
</feature>
<evidence type="ECO:0000256" key="3">
    <source>
        <dbReference type="SAM" id="Coils"/>
    </source>
</evidence>
<dbReference type="GO" id="GO:0005829">
    <property type="term" value="C:cytosol"/>
    <property type="evidence" value="ECO:0007669"/>
    <property type="project" value="TreeGrafter"/>
</dbReference>
<organism evidence="5 6">
    <name type="scientific">Candidatus Thermochlorobacter aerophilus</name>
    <dbReference type="NCBI Taxonomy" id="1868324"/>
    <lineage>
        <taxon>Bacteria</taxon>
        <taxon>Pseudomonadati</taxon>
        <taxon>Chlorobiota</taxon>
        <taxon>Chlorobiia</taxon>
        <taxon>Chlorobiales</taxon>
        <taxon>Candidatus Thermochlorobacteriaceae</taxon>
        <taxon>Candidatus Thermochlorobacter</taxon>
    </lineage>
</organism>
<keyword evidence="3" id="KW-0175">Coiled coil</keyword>
<dbReference type="InterPro" id="IPR005632">
    <property type="entry name" value="Chaperone_Skp"/>
</dbReference>
<dbReference type="GO" id="GO:0050821">
    <property type="term" value="P:protein stabilization"/>
    <property type="evidence" value="ECO:0007669"/>
    <property type="project" value="TreeGrafter"/>
</dbReference>
<evidence type="ECO:0000256" key="2">
    <source>
        <dbReference type="ARBA" id="ARBA00022729"/>
    </source>
</evidence>
<dbReference type="GO" id="GO:0051082">
    <property type="term" value="F:unfolded protein binding"/>
    <property type="evidence" value="ECO:0007669"/>
    <property type="project" value="InterPro"/>
</dbReference>
<comment type="similarity">
    <text evidence="1">Belongs to the Skp family.</text>
</comment>
<dbReference type="PANTHER" id="PTHR35089">
    <property type="entry name" value="CHAPERONE PROTEIN SKP"/>
    <property type="match status" value="1"/>
</dbReference>